<accession>A0AAU7BQF5</accession>
<evidence type="ECO:0000313" key="1">
    <source>
        <dbReference type="EMBL" id="XBG60417.1"/>
    </source>
</evidence>
<dbReference type="Gene3D" id="2.40.160.50">
    <property type="entry name" value="membrane protein fhac: a member of the omp85/tpsb transporter family"/>
    <property type="match status" value="1"/>
</dbReference>
<dbReference type="AlphaFoldDB" id="A0AAU7BQF5"/>
<protein>
    <recommendedName>
        <fullName evidence="2">POTRA domain-containing protein</fullName>
    </recommendedName>
</protein>
<dbReference type="RefSeq" id="WP_347922603.1">
    <property type="nucleotide sequence ID" value="NZ_CP157199.1"/>
</dbReference>
<evidence type="ECO:0008006" key="2">
    <source>
        <dbReference type="Google" id="ProtNLM"/>
    </source>
</evidence>
<reference evidence="1" key="1">
    <citation type="submission" date="2024-05" db="EMBL/GenBank/DDBJ databases">
        <title>Pontimicrobium maritimus sp. nov., isolated form sea water.</title>
        <authorList>
            <person name="Muhammad N."/>
            <person name="Vuong T.Q."/>
            <person name="Han H.L."/>
            <person name="Kim S.-G."/>
        </authorList>
    </citation>
    <scope>NUCLEOTIDE SEQUENCE</scope>
    <source>
        <strain evidence="1">SW4</strain>
    </source>
</reference>
<organism evidence="1">
    <name type="scientific">Pontimicrobium sp. SW4</name>
    <dbReference type="NCBI Taxonomy" id="3153519"/>
    <lineage>
        <taxon>Bacteria</taxon>
        <taxon>Pseudomonadati</taxon>
        <taxon>Bacteroidota</taxon>
        <taxon>Flavobacteriia</taxon>
        <taxon>Flavobacteriales</taxon>
        <taxon>Flavobacteriaceae</taxon>
        <taxon>Pontimicrobium</taxon>
    </lineage>
</organism>
<proteinExistence type="predicted"/>
<gene>
    <name evidence="1" type="ORF">ABGB03_11175</name>
</gene>
<dbReference type="EMBL" id="CP157199">
    <property type="protein sequence ID" value="XBG60417.1"/>
    <property type="molecule type" value="Genomic_DNA"/>
</dbReference>
<sequence>MNILRLITILSFCGIFFINRVQSQNLNLIVSGNSDNETRIIDSIGYKKVFVNFKLLHEEIENLKDGLQKIGFIENQILETNIKDDSTYHSNIRLGKKYNTIYIRYNKSDIYIDYIKSLLENYNDSYLKTSITNVPYLLSKINAYLIENGYPFSSVKLDYFKKHIDNESLEAELTIKSNDERTIDKVVIKGYENFPKSYLKHYLKLKPKKTLSINSLKEKVKILNTLPFTNTTREPEILFTQDSSTVYLYLEKRKSNIFDGFLGFGTNEISGKLEFDGYLDLKLTNNLNYGESINLIYKSDESEQKTFNINTKAPYIFNSPIGVELNLEIFKKDSTFTTVSQSGNLFYQINNQQILYAGLASIQSNNLLESNSLLNIEDYNSTFYNLQYQIFKPQYNNLLFLNNYNFDIKLAFGDRKNNGNKVNQTLYEVNTYKIFNLNQKNSVYLRIKLQGIQSEDYFANELLRFGGINSIRGFEENSLLATLYSFINLEYRYNLSSTIYLHTITDAAYLNNSIANLNEKLYGFGFGIGILTKVGLLKLNYANGKNENQKFKFSNSKIHLSLNVKL</sequence>
<name>A0AAU7BQF5_9FLAO</name>